<dbReference type="PANTHER" id="PTHR30002">
    <property type="entry name" value="EPOXYQUEUOSINE REDUCTASE"/>
    <property type="match status" value="1"/>
</dbReference>
<evidence type="ECO:0000259" key="10">
    <source>
        <dbReference type="PROSITE" id="PS51379"/>
    </source>
</evidence>
<accession>A0A5C8Z7Q9</accession>
<comment type="caution">
    <text evidence="9">Lacks conserved residue(s) required for the propagation of feature annotation.</text>
</comment>
<dbReference type="InterPro" id="IPR013542">
    <property type="entry name" value="QueG_DUF1730"/>
</dbReference>
<dbReference type="GO" id="GO:0052693">
    <property type="term" value="F:epoxyqueuosine reductase activity"/>
    <property type="evidence" value="ECO:0007669"/>
    <property type="project" value="UniProtKB-UniRule"/>
</dbReference>
<feature type="binding site" evidence="9">
    <location>
        <position position="253"/>
    </location>
    <ligand>
        <name>[4Fe-4S] cluster</name>
        <dbReference type="ChEBI" id="CHEBI:49883"/>
        <label>2</label>
    </ligand>
</feature>
<evidence type="ECO:0000256" key="5">
    <source>
        <dbReference type="ARBA" id="ARBA00022785"/>
    </source>
</evidence>
<feature type="binding site" evidence="9">
    <location>
        <position position="169"/>
    </location>
    <ligand>
        <name>cob(II)alamin</name>
        <dbReference type="ChEBI" id="CHEBI:16304"/>
    </ligand>
</feature>
<dbReference type="OrthoDB" id="9784571at2"/>
<dbReference type="PROSITE" id="PS00198">
    <property type="entry name" value="4FE4S_FER_1"/>
    <property type="match status" value="1"/>
</dbReference>
<keyword evidence="5 9" id="KW-0671">Queuosine biosynthesis</keyword>
<comment type="cofactor">
    <cofactor evidence="9">
        <name>[4Fe-4S] cluster</name>
        <dbReference type="ChEBI" id="CHEBI:49883"/>
    </cofactor>
    <text evidence="9">Binds 2 [4Fe-4S] clusters per monomer.</text>
</comment>
<feature type="binding site" evidence="9">
    <location>
        <position position="68"/>
    </location>
    <ligand>
        <name>cob(II)alamin</name>
        <dbReference type="ChEBI" id="CHEBI:16304"/>
    </ligand>
</feature>
<dbReference type="RefSeq" id="WP_147713524.1">
    <property type="nucleotide sequence ID" value="NZ_VKAD01000001.1"/>
</dbReference>
<dbReference type="InterPro" id="IPR017900">
    <property type="entry name" value="4Fe4S_Fe_S_CS"/>
</dbReference>
<dbReference type="GO" id="GO:0046872">
    <property type="term" value="F:metal ion binding"/>
    <property type="evidence" value="ECO:0007669"/>
    <property type="project" value="UniProtKB-KW"/>
</dbReference>
<dbReference type="GO" id="GO:0008616">
    <property type="term" value="P:tRNA queuosine(34) biosynthetic process"/>
    <property type="evidence" value="ECO:0007669"/>
    <property type="project" value="UniProtKB-UniRule"/>
</dbReference>
<evidence type="ECO:0000256" key="7">
    <source>
        <dbReference type="ARBA" id="ARBA00023004"/>
    </source>
</evidence>
<gene>
    <name evidence="9 11" type="primary">queG</name>
    <name evidence="11" type="ORF">FME95_06195</name>
</gene>
<comment type="similarity">
    <text evidence="9">Belongs to the QueG family.</text>
</comment>
<keyword evidence="3 9" id="KW-0819">tRNA processing</keyword>
<reference evidence="11 12" key="1">
    <citation type="submission" date="2019-07" db="EMBL/GenBank/DDBJ databases">
        <title>Reinekea sp. strain SSH23 genome sequencing and assembly.</title>
        <authorList>
            <person name="Kim I."/>
        </authorList>
    </citation>
    <scope>NUCLEOTIDE SEQUENCE [LARGE SCALE GENOMIC DNA]</scope>
    <source>
        <strain evidence="11 12">SSH23</strain>
    </source>
</reference>
<keyword evidence="2 9" id="KW-0963">Cytoplasm</keyword>
<comment type="caution">
    <text evidence="11">The sequence shown here is derived from an EMBL/GenBank/DDBJ whole genome shotgun (WGS) entry which is preliminary data.</text>
</comment>
<dbReference type="AlphaFoldDB" id="A0A5C8Z7Q9"/>
<dbReference type="InterPro" id="IPR004453">
    <property type="entry name" value="QueG"/>
</dbReference>
<dbReference type="EMBL" id="VKAD01000001">
    <property type="protein sequence ID" value="TXR54125.1"/>
    <property type="molecule type" value="Genomic_DNA"/>
</dbReference>
<comment type="catalytic activity">
    <reaction evidence="9">
        <text>epoxyqueuosine(34) in tRNA + AH2 = queuosine(34) in tRNA + A + H2O</text>
        <dbReference type="Rhea" id="RHEA:32159"/>
        <dbReference type="Rhea" id="RHEA-COMP:18571"/>
        <dbReference type="Rhea" id="RHEA-COMP:18582"/>
        <dbReference type="ChEBI" id="CHEBI:13193"/>
        <dbReference type="ChEBI" id="CHEBI:15377"/>
        <dbReference type="ChEBI" id="CHEBI:17499"/>
        <dbReference type="ChEBI" id="CHEBI:194431"/>
        <dbReference type="ChEBI" id="CHEBI:194443"/>
        <dbReference type="EC" id="1.17.99.6"/>
    </reaction>
</comment>
<dbReference type="Pfam" id="PF13484">
    <property type="entry name" value="Fer4_16"/>
    <property type="match status" value="1"/>
</dbReference>
<dbReference type="GO" id="GO:0051539">
    <property type="term" value="F:4 iron, 4 sulfur cluster binding"/>
    <property type="evidence" value="ECO:0007669"/>
    <property type="project" value="UniProtKB-KW"/>
</dbReference>
<feature type="binding site" evidence="9">
    <location>
        <position position="206"/>
    </location>
    <ligand>
        <name>[4Fe-4S] cluster</name>
        <dbReference type="ChEBI" id="CHEBI:49883"/>
        <label>1</label>
    </ligand>
</feature>
<keyword evidence="12" id="KW-1185">Reference proteome</keyword>
<evidence type="ECO:0000256" key="3">
    <source>
        <dbReference type="ARBA" id="ARBA00022694"/>
    </source>
</evidence>
<comment type="cofactor">
    <cofactor evidence="9">
        <name>cob(II)alamin</name>
        <dbReference type="ChEBI" id="CHEBI:16304"/>
    </cofactor>
</comment>
<keyword evidence="9" id="KW-0170">Cobalt</keyword>
<feature type="binding site" evidence="9">
    <location>
        <begin position="253"/>
        <end position="254"/>
    </location>
    <ligand>
        <name>cob(II)alamin</name>
        <dbReference type="ChEBI" id="CHEBI:16304"/>
    </ligand>
</feature>
<dbReference type="EC" id="1.17.99.6" evidence="9"/>
<feature type="binding site" evidence="9">
    <location>
        <position position="228"/>
    </location>
    <ligand>
        <name>cob(II)alamin</name>
        <dbReference type="ChEBI" id="CHEBI:16304"/>
    </ligand>
</feature>
<feature type="binding site" evidence="9">
    <location>
        <position position="210"/>
    </location>
    <ligand>
        <name>[4Fe-4S] cluster</name>
        <dbReference type="ChEBI" id="CHEBI:49883"/>
        <label>2</label>
    </ligand>
</feature>
<feature type="binding site" evidence="9">
    <location>
        <position position="166"/>
    </location>
    <ligand>
        <name>cob(II)alamin</name>
        <dbReference type="ChEBI" id="CHEBI:16304"/>
    </ligand>
</feature>
<comment type="subcellular location">
    <subcellularLocation>
        <location evidence="9">Cytoplasm</location>
    </subcellularLocation>
</comment>
<dbReference type="UniPathway" id="UPA00392"/>
<keyword evidence="7 9" id="KW-0408">Iron</keyword>
<feature type="binding site" evidence="9">
    <location>
        <position position="256"/>
    </location>
    <ligand>
        <name>[4Fe-4S] cluster</name>
        <dbReference type="ChEBI" id="CHEBI:49883"/>
        <label>2</label>
    </ligand>
</feature>
<evidence type="ECO:0000256" key="1">
    <source>
        <dbReference type="ARBA" id="ARBA00022485"/>
    </source>
</evidence>
<keyword evidence="9" id="KW-0846">Cobalamin</keyword>
<feature type="binding site" evidence="9">
    <location>
        <position position="260"/>
    </location>
    <ligand>
        <name>[4Fe-4S] cluster</name>
        <dbReference type="ChEBI" id="CHEBI:49883"/>
        <label>1</label>
    </ligand>
</feature>
<dbReference type="Proteomes" id="UP000321764">
    <property type="component" value="Unassembled WGS sequence"/>
</dbReference>
<evidence type="ECO:0000256" key="6">
    <source>
        <dbReference type="ARBA" id="ARBA00023002"/>
    </source>
</evidence>
<feature type="binding site" evidence="9">
    <location>
        <position position="226"/>
    </location>
    <ligand>
        <name>[4Fe-4S] cluster</name>
        <dbReference type="ChEBI" id="CHEBI:49883"/>
        <label>2</label>
    </ligand>
</feature>
<organism evidence="11 12">
    <name type="scientific">Reinekea thalattae</name>
    <dbReference type="NCBI Taxonomy" id="2593301"/>
    <lineage>
        <taxon>Bacteria</taxon>
        <taxon>Pseudomonadati</taxon>
        <taxon>Pseudomonadota</taxon>
        <taxon>Gammaproteobacteria</taxon>
        <taxon>Oceanospirillales</taxon>
        <taxon>Saccharospirillaceae</taxon>
        <taxon>Reinekea</taxon>
    </lineage>
</organism>
<dbReference type="InterPro" id="IPR017896">
    <property type="entry name" value="4Fe4S_Fe-S-bd"/>
</dbReference>
<dbReference type="PANTHER" id="PTHR30002:SF4">
    <property type="entry name" value="EPOXYQUEUOSINE REDUCTASE"/>
    <property type="match status" value="1"/>
</dbReference>
<comment type="function">
    <text evidence="9">Catalyzes the conversion of epoxyqueuosine (oQ) to queuosine (Q), which is a hypermodified base found in the wobble positions of tRNA(Asp), tRNA(Asn), tRNA(His) and tRNA(Tyr).</text>
</comment>
<feature type="domain" description="4Fe-4S ferredoxin-type" evidence="10">
    <location>
        <begin position="191"/>
        <end position="220"/>
    </location>
</feature>
<proteinExistence type="inferred from homology"/>
<dbReference type="Pfam" id="PF08331">
    <property type="entry name" value="QueG_DUF1730"/>
    <property type="match status" value="1"/>
</dbReference>
<dbReference type="NCBIfam" id="TIGR00276">
    <property type="entry name" value="tRNA epoxyqueuosine(34) reductase QueG"/>
    <property type="match status" value="1"/>
</dbReference>
<dbReference type="SUPFAM" id="SSF54862">
    <property type="entry name" value="4Fe-4S ferredoxins"/>
    <property type="match status" value="1"/>
</dbReference>
<feature type="binding site" evidence="9">
    <location>
        <position position="200"/>
    </location>
    <ligand>
        <name>[4Fe-4S] cluster</name>
        <dbReference type="ChEBI" id="CHEBI:49883"/>
        <label>1</label>
    </ligand>
</feature>
<keyword evidence="4 9" id="KW-0479">Metal-binding</keyword>
<evidence type="ECO:0000256" key="9">
    <source>
        <dbReference type="HAMAP-Rule" id="MF_00916"/>
    </source>
</evidence>
<keyword evidence="6 9" id="KW-0560">Oxidoreductase</keyword>
<evidence type="ECO:0000313" key="11">
    <source>
        <dbReference type="EMBL" id="TXR54125.1"/>
    </source>
</evidence>
<dbReference type="Gene3D" id="3.30.70.20">
    <property type="match status" value="1"/>
</dbReference>
<feature type="active site" description="Proton donor" evidence="9">
    <location>
        <position position="145"/>
    </location>
</feature>
<dbReference type="HAMAP" id="MF_00916">
    <property type="entry name" value="QueG"/>
    <property type="match status" value="1"/>
</dbReference>
<dbReference type="GO" id="GO:0031419">
    <property type="term" value="F:cobalamin binding"/>
    <property type="evidence" value="ECO:0007669"/>
    <property type="project" value="UniProtKB-KW"/>
</dbReference>
<name>A0A5C8Z7Q9_9GAMM</name>
<protein>
    <recommendedName>
        <fullName evidence="9">Epoxyqueuosine reductase</fullName>
        <ecNumber evidence="9">1.17.99.6</ecNumber>
    </recommendedName>
    <alternativeName>
        <fullName evidence="9">Queuosine biosynthesis protein QueG</fullName>
    </alternativeName>
</protein>
<dbReference type="PROSITE" id="PS51379">
    <property type="entry name" value="4FE4S_FER_2"/>
    <property type="match status" value="1"/>
</dbReference>
<keyword evidence="8 9" id="KW-0411">Iron-sulfur</keyword>
<feature type="binding site" evidence="9">
    <location>
        <position position="203"/>
    </location>
    <ligand>
        <name>[4Fe-4S] cluster</name>
        <dbReference type="ChEBI" id="CHEBI:49883"/>
        <label>1</label>
    </ligand>
</feature>
<feature type="binding site" evidence="9">
    <location>
        <position position="145"/>
    </location>
    <ligand>
        <name>cob(II)alamin</name>
        <dbReference type="ChEBI" id="CHEBI:16304"/>
    </ligand>
</feature>
<evidence type="ECO:0000256" key="8">
    <source>
        <dbReference type="ARBA" id="ARBA00023014"/>
    </source>
</evidence>
<evidence type="ECO:0000256" key="4">
    <source>
        <dbReference type="ARBA" id="ARBA00022723"/>
    </source>
</evidence>
<feature type="binding site" evidence="9">
    <location>
        <position position="180"/>
    </location>
    <ligand>
        <name>cob(II)alamin</name>
        <dbReference type="ChEBI" id="CHEBI:16304"/>
    </ligand>
</feature>
<keyword evidence="1 9" id="KW-0004">4Fe-4S</keyword>
<sequence>MQPTNSIIATSGELTLAEQIRQLGLNLGLQAVHFSSPSTDEHELRFQQWLDAGHHGEMDWLQRNKDKRFHGGQLHPGTKTVISVRMDYLPDGAPPFNILSDPNKAYVARYAVGRDYHKVLRKRLTLFAKQIAQLAGEHGYRPFVDSAPVMERQLAEKSGMGWIGKNTLLLAPGAGSWFFLGELFTDLELPFDEPFEKNHCGSCQECLVKCPTDAFTQAGVLDARKCISYLTIEYSGSIPVDLRSKMGNRIYGCDDCQLVCPHNNKADTSAESDFTPRHQLDQASLTDLFSWDETTFLSRTEGSPIRRIGYQQWLRNIAIALGNGEPSHQVIQLLSNKLGCYSELLDEHLRWAIEQLEQRLTINS</sequence>
<evidence type="ECO:0000256" key="2">
    <source>
        <dbReference type="ARBA" id="ARBA00022490"/>
    </source>
</evidence>
<dbReference type="GO" id="GO:0005737">
    <property type="term" value="C:cytoplasm"/>
    <property type="evidence" value="ECO:0007669"/>
    <property type="project" value="UniProtKB-SubCell"/>
</dbReference>
<evidence type="ECO:0000313" key="12">
    <source>
        <dbReference type="Proteomes" id="UP000321764"/>
    </source>
</evidence>
<comment type="pathway">
    <text evidence="9">tRNA modification; tRNA-queuosine biosynthesis.</text>
</comment>
<comment type="subunit">
    <text evidence="9">Monomer.</text>
</comment>